<dbReference type="EMBL" id="SMMG02000001">
    <property type="protein sequence ID" value="KAA3486970.1"/>
    <property type="molecule type" value="Genomic_DNA"/>
</dbReference>
<accession>A0A5B6WYI8</accession>
<evidence type="ECO:0000313" key="2">
    <source>
        <dbReference type="Proteomes" id="UP000325315"/>
    </source>
</evidence>
<sequence length="112" mass="13075">MTVLYITVLIQSLYLSSHTEDSYHLPWPSEIPEQTAMDRSFESIVLPSSTNQPLGISFLKIGLNELNSLQNHNRKTKHLYYFRRYKNNPEKKIDFIYSHIVTGFVNVSWLGL</sequence>
<organism evidence="1 2">
    <name type="scientific">Gossypium australe</name>
    <dbReference type="NCBI Taxonomy" id="47621"/>
    <lineage>
        <taxon>Eukaryota</taxon>
        <taxon>Viridiplantae</taxon>
        <taxon>Streptophyta</taxon>
        <taxon>Embryophyta</taxon>
        <taxon>Tracheophyta</taxon>
        <taxon>Spermatophyta</taxon>
        <taxon>Magnoliopsida</taxon>
        <taxon>eudicotyledons</taxon>
        <taxon>Gunneridae</taxon>
        <taxon>Pentapetalae</taxon>
        <taxon>rosids</taxon>
        <taxon>malvids</taxon>
        <taxon>Malvales</taxon>
        <taxon>Malvaceae</taxon>
        <taxon>Malvoideae</taxon>
        <taxon>Gossypium</taxon>
    </lineage>
</organism>
<proteinExistence type="predicted"/>
<reference evidence="1" key="1">
    <citation type="submission" date="2019-08" db="EMBL/GenBank/DDBJ databases">
        <authorList>
            <person name="Liu F."/>
        </authorList>
    </citation>
    <scope>NUCLEOTIDE SEQUENCE [LARGE SCALE GENOMIC DNA]</scope>
    <source>
        <strain evidence="1">PA1801</strain>
        <tissue evidence="1">Leaf</tissue>
    </source>
</reference>
<gene>
    <name evidence="1" type="ORF">EPI10_030828</name>
</gene>
<evidence type="ECO:0000313" key="1">
    <source>
        <dbReference type="EMBL" id="KAA3486970.1"/>
    </source>
</evidence>
<comment type="caution">
    <text evidence="1">The sequence shown here is derived from an EMBL/GenBank/DDBJ whole genome shotgun (WGS) entry which is preliminary data.</text>
</comment>
<dbReference type="Proteomes" id="UP000325315">
    <property type="component" value="Unassembled WGS sequence"/>
</dbReference>
<dbReference type="AlphaFoldDB" id="A0A5B6WYI8"/>
<name>A0A5B6WYI8_9ROSI</name>
<protein>
    <submittedName>
        <fullName evidence="1">Uncharacterized protein</fullName>
    </submittedName>
</protein>
<keyword evidence="2" id="KW-1185">Reference proteome</keyword>